<dbReference type="HOGENOM" id="CLU_3360563_0_0_1"/>
<proteinExistence type="predicted"/>
<reference evidence="1" key="2">
    <citation type="submission" date="2018-08" db="UniProtKB">
        <authorList>
            <consortium name="EnsemblPlants"/>
        </authorList>
    </citation>
    <scope>IDENTIFICATION</scope>
    <source>
        <strain evidence="1">Yugu1</strain>
    </source>
</reference>
<evidence type="ECO:0000313" key="2">
    <source>
        <dbReference type="Proteomes" id="UP000004995"/>
    </source>
</evidence>
<organism evidence="1 2">
    <name type="scientific">Setaria italica</name>
    <name type="common">Foxtail millet</name>
    <name type="synonym">Panicum italicum</name>
    <dbReference type="NCBI Taxonomy" id="4555"/>
    <lineage>
        <taxon>Eukaryota</taxon>
        <taxon>Viridiplantae</taxon>
        <taxon>Streptophyta</taxon>
        <taxon>Embryophyta</taxon>
        <taxon>Tracheophyta</taxon>
        <taxon>Spermatophyta</taxon>
        <taxon>Magnoliopsida</taxon>
        <taxon>Liliopsida</taxon>
        <taxon>Poales</taxon>
        <taxon>Poaceae</taxon>
        <taxon>PACMAD clade</taxon>
        <taxon>Panicoideae</taxon>
        <taxon>Panicodae</taxon>
        <taxon>Paniceae</taxon>
        <taxon>Cenchrinae</taxon>
        <taxon>Setaria</taxon>
    </lineage>
</organism>
<protein>
    <submittedName>
        <fullName evidence="1">Uncharacterized protein</fullName>
    </submittedName>
</protein>
<accession>K4A1N2</accession>
<dbReference type="Gramene" id="KQL26195">
    <property type="protein sequence ID" value="KQL26195"/>
    <property type="gene ID" value="SETIT_032776mg"/>
</dbReference>
<sequence length="36" mass="3929">MIVFSISYVLAVRCARTSNAADEHEPLVPSAQPEQV</sequence>
<reference evidence="2" key="1">
    <citation type="journal article" date="2012" name="Nat. Biotechnol.">
        <title>Reference genome sequence of the model plant Setaria.</title>
        <authorList>
            <person name="Bennetzen J.L."/>
            <person name="Schmutz J."/>
            <person name="Wang H."/>
            <person name="Percifield R."/>
            <person name="Hawkins J."/>
            <person name="Pontaroli A.C."/>
            <person name="Estep M."/>
            <person name="Feng L."/>
            <person name="Vaughn J.N."/>
            <person name="Grimwood J."/>
            <person name="Jenkins J."/>
            <person name="Barry K."/>
            <person name="Lindquist E."/>
            <person name="Hellsten U."/>
            <person name="Deshpande S."/>
            <person name="Wang X."/>
            <person name="Wu X."/>
            <person name="Mitros T."/>
            <person name="Triplett J."/>
            <person name="Yang X."/>
            <person name="Ye C.Y."/>
            <person name="Mauro-Herrera M."/>
            <person name="Wang L."/>
            <person name="Li P."/>
            <person name="Sharma M."/>
            <person name="Sharma R."/>
            <person name="Ronald P.C."/>
            <person name="Panaud O."/>
            <person name="Kellogg E.A."/>
            <person name="Brutnell T.P."/>
            <person name="Doust A.N."/>
            <person name="Tuskan G.A."/>
            <person name="Rokhsar D."/>
            <person name="Devos K.M."/>
        </authorList>
    </citation>
    <scope>NUCLEOTIDE SEQUENCE [LARGE SCALE GENOMIC DNA]</scope>
    <source>
        <strain evidence="2">cv. Yugu1</strain>
    </source>
</reference>
<dbReference type="EnsemblPlants" id="KQL26195">
    <property type="protein sequence ID" value="KQL26195"/>
    <property type="gene ID" value="SETIT_032776mg"/>
</dbReference>
<dbReference type="AlphaFoldDB" id="K4A1N2"/>
<dbReference type="InParanoid" id="K4A1N2"/>
<dbReference type="EMBL" id="AGNK02001287">
    <property type="status" value="NOT_ANNOTATED_CDS"/>
    <property type="molecule type" value="Genomic_DNA"/>
</dbReference>
<evidence type="ECO:0000313" key="1">
    <source>
        <dbReference type="EnsemblPlants" id="KQL26195"/>
    </source>
</evidence>
<name>K4A1N2_SETIT</name>
<dbReference type="Proteomes" id="UP000004995">
    <property type="component" value="Unassembled WGS sequence"/>
</dbReference>
<keyword evidence="2" id="KW-1185">Reference proteome</keyword>